<comment type="caution">
    <text evidence="2">The sequence shown here is derived from an EMBL/GenBank/DDBJ whole genome shotgun (WGS) entry which is preliminary data.</text>
</comment>
<accession>A0A495ILN1</accession>
<sequence length="183" mass="19228">MKRLVTIAAIAVGAATGLTGCNFVIPTETQYIKDVTDGTNADIGSIEVRNAVLISNDGKTGSLSMTLLNTGASPADVRFQYDTTDGRVTQTLSMAPTSMLFRGTKPGDEQMILSDLHVEPGALIRVFVQSDASTGKMLRIPILTGALNEYKTLLPTPAGTNPADPGDTSSPLFESTPQPTPTN</sequence>
<evidence type="ECO:0008006" key="4">
    <source>
        <dbReference type="Google" id="ProtNLM"/>
    </source>
</evidence>
<evidence type="ECO:0000313" key="3">
    <source>
        <dbReference type="Proteomes" id="UP000280008"/>
    </source>
</evidence>
<protein>
    <recommendedName>
        <fullName evidence="4">Copper(I)-binding protein</fullName>
    </recommendedName>
</protein>
<dbReference type="PROSITE" id="PS51257">
    <property type="entry name" value="PROKAR_LIPOPROTEIN"/>
    <property type="match status" value="1"/>
</dbReference>
<feature type="compositionally biased region" description="Polar residues" evidence="1">
    <location>
        <begin position="167"/>
        <end position="177"/>
    </location>
</feature>
<dbReference type="OrthoDB" id="3267550at2"/>
<name>A0A495ILN1_9MICO</name>
<evidence type="ECO:0000256" key="1">
    <source>
        <dbReference type="SAM" id="MobiDB-lite"/>
    </source>
</evidence>
<dbReference type="RefSeq" id="WP_121371324.1">
    <property type="nucleotide sequence ID" value="NZ_RBKS01000001.1"/>
</dbReference>
<feature type="region of interest" description="Disordered" evidence="1">
    <location>
        <begin position="154"/>
        <end position="183"/>
    </location>
</feature>
<proteinExistence type="predicted"/>
<dbReference type="EMBL" id="RBKS01000001">
    <property type="protein sequence ID" value="RKR76338.1"/>
    <property type="molecule type" value="Genomic_DNA"/>
</dbReference>
<reference evidence="2 3" key="1">
    <citation type="submission" date="2018-10" db="EMBL/GenBank/DDBJ databases">
        <title>Sequencing the genomes of 1000 actinobacteria strains.</title>
        <authorList>
            <person name="Klenk H.-P."/>
        </authorList>
    </citation>
    <scope>NUCLEOTIDE SEQUENCE [LARGE SCALE GENOMIC DNA]</scope>
    <source>
        <strain evidence="2 3">DSM 17894</strain>
    </source>
</reference>
<keyword evidence="3" id="KW-1185">Reference proteome</keyword>
<organism evidence="2 3">
    <name type="scientific">Frondihabitans australicus</name>
    <dbReference type="NCBI Taxonomy" id="386892"/>
    <lineage>
        <taxon>Bacteria</taxon>
        <taxon>Bacillati</taxon>
        <taxon>Actinomycetota</taxon>
        <taxon>Actinomycetes</taxon>
        <taxon>Micrococcales</taxon>
        <taxon>Microbacteriaceae</taxon>
        <taxon>Frondihabitans</taxon>
    </lineage>
</organism>
<dbReference type="Proteomes" id="UP000280008">
    <property type="component" value="Unassembled WGS sequence"/>
</dbReference>
<dbReference type="AlphaFoldDB" id="A0A495ILN1"/>
<evidence type="ECO:0000313" key="2">
    <source>
        <dbReference type="EMBL" id="RKR76338.1"/>
    </source>
</evidence>
<gene>
    <name evidence="2" type="ORF">C8E83_3507</name>
</gene>